<organism evidence="2 3">
    <name type="scientific">Neorhizobium turbinariae</name>
    <dbReference type="NCBI Taxonomy" id="2937795"/>
    <lineage>
        <taxon>Bacteria</taxon>
        <taxon>Pseudomonadati</taxon>
        <taxon>Pseudomonadota</taxon>
        <taxon>Alphaproteobacteria</taxon>
        <taxon>Hyphomicrobiales</taxon>
        <taxon>Rhizobiaceae</taxon>
        <taxon>Rhizobium/Agrobacterium group</taxon>
        <taxon>Neorhizobium</taxon>
    </lineage>
</organism>
<protein>
    <submittedName>
        <fullName evidence="2">Phasin family protein</fullName>
    </submittedName>
</protein>
<sequence length="116" mass="12699">MFNFDEASRQSKVAMDGMLKSYSEVASGFQAIATEAGDFYKKAFQDLSSYVEAWACVRSVEAAYDLQASFAKSSCDDYIARATRISDIYADLAKAAYRPFEAPVLKPPAVVEPQAA</sequence>
<evidence type="ECO:0000313" key="3">
    <source>
        <dbReference type="Proteomes" id="UP001202827"/>
    </source>
</evidence>
<dbReference type="EMBL" id="JALPRY010000015">
    <property type="protein sequence ID" value="MCK8780986.1"/>
    <property type="molecule type" value="Genomic_DNA"/>
</dbReference>
<keyword evidence="3" id="KW-1185">Reference proteome</keyword>
<comment type="caution">
    <text evidence="2">The sequence shown here is derived from an EMBL/GenBank/DDBJ whole genome shotgun (WGS) entry which is preliminary data.</text>
</comment>
<proteinExistence type="predicted"/>
<dbReference type="RefSeq" id="WP_248683576.1">
    <property type="nucleotide sequence ID" value="NZ_JALPRY010000015.1"/>
</dbReference>
<gene>
    <name evidence="2" type="ORF">M0654_13450</name>
</gene>
<accession>A0ABT0ISZ3</accession>
<feature type="domain" description="Phasin" evidence="1">
    <location>
        <begin position="7"/>
        <end position="102"/>
    </location>
</feature>
<evidence type="ECO:0000259" key="1">
    <source>
        <dbReference type="Pfam" id="PF09361"/>
    </source>
</evidence>
<reference evidence="2 3" key="1">
    <citation type="submission" date="2022-04" db="EMBL/GenBank/DDBJ databases">
        <title>Rhizobium coralii sp. nov., isolated from coral Turbinaria peltata.</title>
        <authorList>
            <person name="Sun H."/>
        </authorList>
    </citation>
    <scope>NUCLEOTIDE SEQUENCE [LARGE SCALE GENOMIC DNA]</scope>
    <source>
        <strain evidence="2 3">NTR19</strain>
    </source>
</reference>
<name>A0ABT0ISZ3_9HYPH</name>
<dbReference type="Proteomes" id="UP001202827">
    <property type="component" value="Unassembled WGS sequence"/>
</dbReference>
<evidence type="ECO:0000313" key="2">
    <source>
        <dbReference type="EMBL" id="MCK8780986.1"/>
    </source>
</evidence>
<dbReference type="InterPro" id="IPR018968">
    <property type="entry name" value="Phasin"/>
</dbReference>
<dbReference type="Pfam" id="PF09361">
    <property type="entry name" value="Phasin_2"/>
    <property type="match status" value="1"/>
</dbReference>